<dbReference type="CDD" id="cd05233">
    <property type="entry name" value="SDR_c"/>
    <property type="match status" value="1"/>
</dbReference>
<evidence type="ECO:0000256" key="2">
    <source>
        <dbReference type="ARBA" id="ARBA00023002"/>
    </source>
</evidence>
<dbReference type="InterPro" id="IPR036291">
    <property type="entry name" value="NAD(P)-bd_dom_sf"/>
</dbReference>
<proteinExistence type="inferred from homology"/>
<evidence type="ECO:0000313" key="4">
    <source>
        <dbReference type="Proteomes" id="UP000196475"/>
    </source>
</evidence>
<dbReference type="GO" id="GO:0008206">
    <property type="term" value="P:bile acid metabolic process"/>
    <property type="evidence" value="ECO:0007669"/>
    <property type="project" value="UniProtKB-ARBA"/>
</dbReference>
<accession>A0A1Y3PIM1</accession>
<sequence>MAYTISLAGKVAVVTGGSTGIGRASVVALAEAGADVIFTYLASPAAAAETVEQTRPFGSKVKAVRCDVTKREDVEALKAQVLDEFGKVDILVNNAGAAIRRAPFLEGEEELWEQSFQLNVMGVVRCCQAFLPVMLQQKRGRIINISSLAAATGGIGNSVHYASMKGAVNTLTIGLANEFSPHGITVNAIAPGLIDTPFQVKTPGHDFEKARRSTPVRRIGVPEDIAPMVVYLASDQASFITGEIYHIDGGR</sequence>
<dbReference type="PRINTS" id="PR00081">
    <property type="entry name" value="GDHRDH"/>
</dbReference>
<dbReference type="GO" id="GO:0048038">
    <property type="term" value="F:quinone binding"/>
    <property type="evidence" value="ECO:0007669"/>
    <property type="project" value="TreeGrafter"/>
</dbReference>
<dbReference type="GO" id="GO:0016616">
    <property type="term" value="F:oxidoreductase activity, acting on the CH-OH group of donors, NAD or NADP as acceptor"/>
    <property type="evidence" value="ECO:0007669"/>
    <property type="project" value="TreeGrafter"/>
</dbReference>
<dbReference type="SUPFAM" id="SSF51735">
    <property type="entry name" value="NAD(P)-binding Rossmann-fold domains"/>
    <property type="match status" value="1"/>
</dbReference>
<evidence type="ECO:0000256" key="1">
    <source>
        <dbReference type="ARBA" id="ARBA00006484"/>
    </source>
</evidence>
<dbReference type="PRINTS" id="PR00080">
    <property type="entry name" value="SDRFAMILY"/>
</dbReference>
<dbReference type="GO" id="GO:0006633">
    <property type="term" value="P:fatty acid biosynthetic process"/>
    <property type="evidence" value="ECO:0007669"/>
    <property type="project" value="TreeGrafter"/>
</dbReference>
<dbReference type="NCBIfam" id="NF005559">
    <property type="entry name" value="PRK07231.1"/>
    <property type="match status" value="1"/>
</dbReference>
<dbReference type="Pfam" id="PF13561">
    <property type="entry name" value="adh_short_C2"/>
    <property type="match status" value="1"/>
</dbReference>
<protein>
    <recommendedName>
        <fullName evidence="5">Oxidoreductase</fullName>
    </recommendedName>
</protein>
<dbReference type="InterPro" id="IPR002347">
    <property type="entry name" value="SDR_fam"/>
</dbReference>
<keyword evidence="2" id="KW-0560">Oxidoreductase</keyword>
<name>A0A1Y3PIM1_9BACI</name>
<dbReference type="Gene3D" id="3.40.50.720">
    <property type="entry name" value="NAD(P)-binding Rossmann-like Domain"/>
    <property type="match status" value="1"/>
</dbReference>
<gene>
    <name evidence="3" type="ORF">BAA01_08965</name>
</gene>
<dbReference type="EMBL" id="LZRT01000079">
    <property type="protein sequence ID" value="OUM87192.1"/>
    <property type="molecule type" value="Genomic_DNA"/>
</dbReference>
<comment type="similarity">
    <text evidence="1">Belongs to the short-chain dehydrogenases/reductases (SDR) family.</text>
</comment>
<dbReference type="AlphaFoldDB" id="A0A1Y3PIM1"/>
<dbReference type="FunFam" id="3.40.50.720:FF:000084">
    <property type="entry name" value="Short-chain dehydrogenase reductase"/>
    <property type="match status" value="1"/>
</dbReference>
<organism evidence="3 4">
    <name type="scientific">Bacillus thermozeamaize</name>
    <dbReference type="NCBI Taxonomy" id="230954"/>
    <lineage>
        <taxon>Bacteria</taxon>
        <taxon>Bacillati</taxon>
        <taxon>Bacillota</taxon>
        <taxon>Bacilli</taxon>
        <taxon>Bacillales</taxon>
        <taxon>Bacillaceae</taxon>
        <taxon>Bacillus</taxon>
    </lineage>
</organism>
<dbReference type="PANTHER" id="PTHR42760">
    <property type="entry name" value="SHORT-CHAIN DEHYDROGENASES/REDUCTASES FAMILY MEMBER"/>
    <property type="match status" value="1"/>
</dbReference>
<dbReference type="PANTHER" id="PTHR42760:SF133">
    <property type="entry name" value="3-OXOACYL-[ACYL-CARRIER-PROTEIN] REDUCTASE"/>
    <property type="match status" value="1"/>
</dbReference>
<evidence type="ECO:0008006" key="5">
    <source>
        <dbReference type="Google" id="ProtNLM"/>
    </source>
</evidence>
<evidence type="ECO:0000313" key="3">
    <source>
        <dbReference type="EMBL" id="OUM87192.1"/>
    </source>
</evidence>
<reference evidence="4" key="1">
    <citation type="submission" date="2016-06" db="EMBL/GenBank/DDBJ databases">
        <authorList>
            <person name="Nascimento L."/>
            <person name="Pereira R.V."/>
            <person name="Martins L.F."/>
            <person name="Quaggio R.B."/>
            <person name="Silva A.M."/>
            <person name="Setubal J.C."/>
        </authorList>
    </citation>
    <scope>NUCLEOTIDE SEQUENCE [LARGE SCALE GENOMIC DNA]</scope>
</reference>
<comment type="caution">
    <text evidence="3">The sequence shown here is derived from an EMBL/GenBank/DDBJ whole genome shotgun (WGS) entry which is preliminary data.</text>
</comment>
<dbReference type="Proteomes" id="UP000196475">
    <property type="component" value="Unassembled WGS sequence"/>
</dbReference>